<accession>A0A9P6E0A0</accession>
<evidence type="ECO:0000313" key="2">
    <source>
        <dbReference type="EMBL" id="KAF9517809.1"/>
    </source>
</evidence>
<dbReference type="SUPFAM" id="SSF88697">
    <property type="entry name" value="PUA domain-like"/>
    <property type="match status" value="1"/>
</dbReference>
<dbReference type="OrthoDB" id="2270193at2759"/>
<feature type="compositionally biased region" description="Polar residues" evidence="1">
    <location>
        <begin position="85"/>
        <end position="101"/>
    </location>
</feature>
<protein>
    <submittedName>
        <fullName evidence="2">Uncharacterized protein</fullName>
    </submittedName>
</protein>
<dbReference type="InterPro" id="IPR036987">
    <property type="entry name" value="SRA-YDG_sf"/>
</dbReference>
<name>A0A9P6E0A0_9AGAM</name>
<evidence type="ECO:0000256" key="1">
    <source>
        <dbReference type="SAM" id="MobiDB-lite"/>
    </source>
</evidence>
<keyword evidence="3" id="KW-1185">Reference proteome</keyword>
<feature type="compositionally biased region" description="Basic residues" evidence="1">
    <location>
        <begin position="125"/>
        <end position="134"/>
    </location>
</feature>
<feature type="compositionally biased region" description="Basic and acidic residues" evidence="1">
    <location>
        <begin position="57"/>
        <end position="67"/>
    </location>
</feature>
<sequence length="184" mass="20395">MVLDYEALREANIARNRALIASLGLEDYRIPDAAPKAPKKHQRAQNKRKAPPTSSADHNRAPDDDSARVSLPKKPRIHAQDGDNSEPQTPLRRSSRNTSRISYAPGGQPLRNPSPSQTPSDGPKERKKSPRKSRVVIVDETKKRYVPKMGKRDYDPKTYGAIPDVPVGTWFATRADCSLAAIHA</sequence>
<feature type="region of interest" description="Disordered" evidence="1">
    <location>
        <begin position="32"/>
        <end position="160"/>
    </location>
</feature>
<feature type="compositionally biased region" description="Polar residues" evidence="1">
    <location>
        <begin position="111"/>
        <end position="120"/>
    </location>
</feature>
<dbReference type="AlphaFoldDB" id="A0A9P6E0A0"/>
<gene>
    <name evidence="2" type="ORF">BS47DRAFT_444207</name>
</gene>
<dbReference type="Gene3D" id="2.30.280.10">
    <property type="entry name" value="SRA-YDG"/>
    <property type="match status" value="1"/>
</dbReference>
<feature type="compositionally biased region" description="Basic residues" evidence="1">
    <location>
        <begin position="37"/>
        <end position="50"/>
    </location>
</feature>
<dbReference type="InterPro" id="IPR015947">
    <property type="entry name" value="PUA-like_sf"/>
</dbReference>
<reference evidence="2" key="1">
    <citation type="journal article" date="2020" name="Nat. Commun.">
        <title>Large-scale genome sequencing of mycorrhizal fungi provides insights into the early evolution of symbiotic traits.</title>
        <authorList>
            <person name="Miyauchi S."/>
            <person name="Kiss E."/>
            <person name="Kuo A."/>
            <person name="Drula E."/>
            <person name="Kohler A."/>
            <person name="Sanchez-Garcia M."/>
            <person name="Morin E."/>
            <person name="Andreopoulos B."/>
            <person name="Barry K.W."/>
            <person name="Bonito G."/>
            <person name="Buee M."/>
            <person name="Carver A."/>
            <person name="Chen C."/>
            <person name="Cichocki N."/>
            <person name="Clum A."/>
            <person name="Culley D."/>
            <person name="Crous P.W."/>
            <person name="Fauchery L."/>
            <person name="Girlanda M."/>
            <person name="Hayes R.D."/>
            <person name="Keri Z."/>
            <person name="LaButti K."/>
            <person name="Lipzen A."/>
            <person name="Lombard V."/>
            <person name="Magnuson J."/>
            <person name="Maillard F."/>
            <person name="Murat C."/>
            <person name="Nolan M."/>
            <person name="Ohm R.A."/>
            <person name="Pangilinan J."/>
            <person name="Pereira M.F."/>
            <person name="Perotto S."/>
            <person name="Peter M."/>
            <person name="Pfister S."/>
            <person name="Riley R."/>
            <person name="Sitrit Y."/>
            <person name="Stielow J.B."/>
            <person name="Szollosi G."/>
            <person name="Zifcakova L."/>
            <person name="Stursova M."/>
            <person name="Spatafora J.W."/>
            <person name="Tedersoo L."/>
            <person name="Vaario L.M."/>
            <person name="Yamada A."/>
            <person name="Yan M."/>
            <person name="Wang P."/>
            <person name="Xu J."/>
            <person name="Bruns T."/>
            <person name="Baldrian P."/>
            <person name="Vilgalys R."/>
            <person name="Dunand C."/>
            <person name="Henrissat B."/>
            <person name="Grigoriev I.V."/>
            <person name="Hibbett D."/>
            <person name="Nagy L.G."/>
            <person name="Martin F.M."/>
        </authorList>
    </citation>
    <scope>NUCLEOTIDE SEQUENCE</scope>
    <source>
        <strain evidence="2">UP504</strain>
    </source>
</reference>
<evidence type="ECO:0000313" key="3">
    <source>
        <dbReference type="Proteomes" id="UP000886523"/>
    </source>
</evidence>
<organism evidence="2 3">
    <name type="scientific">Hydnum rufescens UP504</name>
    <dbReference type="NCBI Taxonomy" id="1448309"/>
    <lineage>
        <taxon>Eukaryota</taxon>
        <taxon>Fungi</taxon>
        <taxon>Dikarya</taxon>
        <taxon>Basidiomycota</taxon>
        <taxon>Agaricomycotina</taxon>
        <taxon>Agaricomycetes</taxon>
        <taxon>Cantharellales</taxon>
        <taxon>Hydnaceae</taxon>
        <taxon>Hydnum</taxon>
    </lineage>
</organism>
<dbReference type="Proteomes" id="UP000886523">
    <property type="component" value="Unassembled WGS sequence"/>
</dbReference>
<dbReference type="EMBL" id="MU128929">
    <property type="protein sequence ID" value="KAF9517809.1"/>
    <property type="molecule type" value="Genomic_DNA"/>
</dbReference>
<comment type="caution">
    <text evidence="2">The sequence shown here is derived from an EMBL/GenBank/DDBJ whole genome shotgun (WGS) entry which is preliminary data.</text>
</comment>
<proteinExistence type="predicted"/>